<keyword evidence="2" id="KW-1185">Reference proteome</keyword>
<sequence>MQGAFLTRPANPATCPAKKYVKLRNFRPFSTKLPLLVKVIDQIITVNIASPPPKRHKATR</sequence>
<evidence type="ECO:0000313" key="2">
    <source>
        <dbReference type="Proteomes" id="UP000193391"/>
    </source>
</evidence>
<proteinExistence type="predicted"/>
<reference evidence="1 2" key="1">
    <citation type="submission" date="2014-03" db="EMBL/GenBank/DDBJ databases">
        <title>The draft genome sequence of Thalassospira mesophila JCM 18969.</title>
        <authorList>
            <person name="Lai Q."/>
            <person name="Shao Z."/>
        </authorList>
    </citation>
    <scope>NUCLEOTIDE SEQUENCE [LARGE SCALE GENOMIC DNA]</scope>
    <source>
        <strain evidence="1 2">JCM 18969</strain>
    </source>
</reference>
<evidence type="ECO:0000313" key="1">
    <source>
        <dbReference type="EMBL" id="OSQ35745.1"/>
    </source>
</evidence>
<comment type="caution">
    <text evidence="1">The sequence shown here is derived from an EMBL/GenBank/DDBJ whole genome shotgun (WGS) entry which is preliminary data.</text>
</comment>
<dbReference type="EMBL" id="JFKA01000015">
    <property type="protein sequence ID" value="OSQ35745.1"/>
    <property type="molecule type" value="Genomic_DNA"/>
</dbReference>
<dbReference type="Proteomes" id="UP000193391">
    <property type="component" value="Unassembled WGS sequence"/>
</dbReference>
<organism evidence="1 2">
    <name type="scientific">Thalassospira mesophila</name>
    <dbReference type="NCBI Taxonomy" id="1293891"/>
    <lineage>
        <taxon>Bacteria</taxon>
        <taxon>Pseudomonadati</taxon>
        <taxon>Pseudomonadota</taxon>
        <taxon>Alphaproteobacteria</taxon>
        <taxon>Rhodospirillales</taxon>
        <taxon>Thalassospiraceae</taxon>
        <taxon>Thalassospira</taxon>
    </lineage>
</organism>
<accession>A0A1Y2KVC1</accession>
<name>A0A1Y2KVC1_9PROT</name>
<protein>
    <submittedName>
        <fullName evidence="1">Uncharacterized protein</fullName>
    </submittedName>
</protein>
<gene>
    <name evidence="1" type="ORF">TMES_20185</name>
</gene>
<dbReference type="STRING" id="1293891.TMES_20185"/>
<dbReference type="AlphaFoldDB" id="A0A1Y2KVC1"/>